<gene>
    <name evidence="3" type="ORF">QBC38DRAFT_542699</name>
</gene>
<dbReference type="InterPro" id="IPR058502">
    <property type="entry name" value="PLL-like_beta-prop"/>
</dbReference>
<dbReference type="SUPFAM" id="SSF89372">
    <property type="entry name" value="Fucose-specific lectin"/>
    <property type="match status" value="2"/>
</dbReference>
<reference evidence="3" key="2">
    <citation type="submission" date="2023-05" db="EMBL/GenBank/DDBJ databases">
        <authorList>
            <consortium name="Lawrence Berkeley National Laboratory"/>
            <person name="Steindorff A."/>
            <person name="Hensen N."/>
            <person name="Bonometti L."/>
            <person name="Westerberg I."/>
            <person name="Brannstrom I.O."/>
            <person name="Guillou S."/>
            <person name="Cros-Aarteil S."/>
            <person name="Calhoun S."/>
            <person name="Haridas S."/>
            <person name="Kuo A."/>
            <person name="Mondo S."/>
            <person name="Pangilinan J."/>
            <person name="Riley R."/>
            <person name="Labutti K."/>
            <person name="Andreopoulos B."/>
            <person name="Lipzen A."/>
            <person name="Chen C."/>
            <person name="Yanf M."/>
            <person name="Daum C."/>
            <person name="Ng V."/>
            <person name="Clum A."/>
            <person name="Ohm R."/>
            <person name="Martin F."/>
            <person name="Silar P."/>
            <person name="Natvig D."/>
            <person name="Lalanne C."/>
            <person name="Gautier V."/>
            <person name="Ament-Velasquez S.L."/>
            <person name="Kruys A."/>
            <person name="Hutchinson M.I."/>
            <person name="Powell A.J."/>
            <person name="Barry K."/>
            <person name="Miller A.N."/>
            <person name="Grigoriev I.V."/>
            <person name="Debuchy R."/>
            <person name="Gladieux P."/>
            <person name="Thoren M.H."/>
            <person name="Johannesson H."/>
        </authorList>
    </citation>
    <scope>NUCLEOTIDE SEQUENCE</scope>
    <source>
        <strain evidence="3">CBS 990.96</strain>
    </source>
</reference>
<organism evidence="3 4">
    <name type="scientific">Podospora fimiseda</name>
    <dbReference type="NCBI Taxonomy" id="252190"/>
    <lineage>
        <taxon>Eukaryota</taxon>
        <taxon>Fungi</taxon>
        <taxon>Dikarya</taxon>
        <taxon>Ascomycota</taxon>
        <taxon>Pezizomycotina</taxon>
        <taxon>Sordariomycetes</taxon>
        <taxon>Sordariomycetidae</taxon>
        <taxon>Sordariales</taxon>
        <taxon>Podosporaceae</taxon>
        <taxon>Podospora</taxon>
    </lineage>
</organism>
<name>A0AAN7BVF0_9PEZI</name>
<proteinExistence type="predicted"/>
<dbReference type="Gene3D" id="2.120.10.70">
    <property type="entry name" value="Fucose-specific lectin"/>
    <property type="match status" value="2"/>
</dbReference>
<evidence type="ECO:0000256" key="1">
    <source>
        <dbReference type="SAM" id="SignalP"/>
    </source>
</evidence>
<dbReference type="Pfam" id="PF26607">
    <property type="entry name" value="DUF8189"/>
    <property type="match status" value="1"/>
</dbReference>
<evidence type="ECO:0000259" key="2">
    <source>
        <dbReference type="Pfam" id="PF26607"/>
    </source>
</evidence>
<feature type="domain" description="PLL-like beta propeller" evidence="2">
    <location>
        <begin position="43"/>
        <end position="140"/>
    </location>
</feature>
<keyword evidence="1" id="KW-0732">Signal</keyword>
<reference evidence="3" key="1">
    <citation type="journal article" date="2023" name="Mol. Phylogenet. Evol.">
        <title>Genome-scale phylogeny and comparative genomics of the fungal order Sordariales.</title>
        <authorList>
            <person name="Hensen N."/>
            <person name="Bonometti L."/>
            <person name="Westerberg I."/>
            <person name="Brannstrom I.O."/>
            <person name="Guillou S."/>
            <person name="Cros-Aarteil S."/>
            <person name="Calhoun S."/>
            <person name="Haridas S."/>
            <person name="Kuo A."/>
            <person name="Mondo S."/>
            <person name="Pangilinan J."/>
            <person name="Riley R."/>
            <person name="LaButti K."/>
            <person name="Andreopoulos B."/>
            <person name="Lipzen A."/>
            <person name="Chen C."/>
            <person name="Yan M."/>
            <person name="Daum C."/>
            <person name="Ng V."/>
            <person name="Clum A."/>
            <person name="Steindorff A."/>
            <person name="Ohm R.A."/>
            <person name="Martin F."/>
            <person name="Silar P."/>
            <person name="Natvig D.O."/>
            <person name="Lalanne C."/>
            <person name="Gautier V."/>
            <person name="Ament-Velasquez S.L."/>
            <person name="Kruys A."/>
            <person name="Hutchinson M.I."/>
            <person name="Powell A.J."/>
            <person name="Barry K."/>
            <person name="Miller A.N."/>
            <person name="Grigoriev I.V."/>
            <person name="Debuchy R."/>
            <person name="Gladieux P."/>
            <person name="Hiltunen Thoren M."/>
            <person name="Johannesson H."/>
        </authorList>
    </citation>
    <scope>NUCLEOTIDE SEQUENCE</scope>
    <source>
        <strain evidence="3">CBS 990.96</strain>
    </source>
</reference>
<keyword evidence="4" id="KW-1185">Reference proteome</keyword>
<evidence type="ECO:0000313" key="3">
    <source>
        <dbReference type="EMBL" id="KAK4230295.1"/>
    </source>
</evidence>
<dbReference type="Proteomes" id="UP001301958">
    <property type="component" value="Unassembled WGS sequence"/>
</dbReference>
<accession>A0AAN7BVF0</accession>
<protein>
    <recommendedName>
        <fullName evidence="2">PLL-like beta propeller domain-containing protein</fullName>
    </recommendedName>
</protein>
<feature type="chain" id="PRO_5042824861" description="PLL-like beta propeller domain-containing protein" evidence="1">
    <location>
        <begin position="22"/>
        <end position="300"/>
    </location>
</feature>
<dbReference type="AlphaFoldDB" id="A0AAN7BVF0"/>
<comment type="caution">
    <text evidence="3">The sequence shown here is derived from an EMBL/GenBank/DDBJ whole genome shotgun (WGS) entry which is preliminary data.</text>
</comment>
<evidence type="ECO:0000313" key="4">
    <source>
        <dbReference type="Proteomes" id="UP001301958"/>
    </source>
</evidence>
<feature type="signal peptide" evidence="1">
    <location>
        <begin position="1"/>
        <end position="21"/>
    </location>
</feature>
<sequence>MVHAPYFFVAFAAAGFSLVQAKKGFTSAVYGAGIRPRATLPGRWETINGSLWPAPSVASWGPDHLDVFGLGLDNELVHRSGDGCVWSEWEDLGNVLTGDPKVTGWTNSTKSRYLDVYGRAQNGTLQVRTLRNGALDSWTTRHPTSTPILSGLSPVFDPVTNMVWIFAAFQNVFQGLNSVAITRGPPTQNLHVFYLQEGNASVAHSSLVYPEWRSESLGGGPFLVDPAAVALGAKSMFVFAVAEDHVVQYTEWTGFGYGEGWSGWESLPGAETYSKPIVVTDRPNTFDLYIVDIDGVLRHK</sequence>
<dbReference type="EMBL" id="MU865300">
    <property type="protein sequence ID" value="KAK4230295.1"/>
    <property type="molecule type" value="Genomic_DNA"/>
</dbReference>